<dbReference type="SUPFAM" id="SSF56235">
    <property type="entry name" value="N-terminal nucleophile aminohydrolases (Ntn hydrolases)"/>
    <property type="match status" value="1"/>
</dbReference>
<dbReference type="PANTHER" id="PTHR34180">
    <property type="entry name" value="PEPTIDASE C45"/>
    <property type="match status" value="1"/>
</dbReference>
<sequence>MILRRLSGDYYEIGYEEGNIYKRYMDLHTLKIDPEIYKNQLLMYKKYYPEFLEELKGIIDASKIDKDKITYWLISNELVSYLNYVVKKIREKCTVFGVKNNKGIFVGKNYDWIPIAEDFIEYVKVYNKDAYPFIFVTDMGIDRYKYIKMRFHSPSDAINKYGLYIGIIAAYNDKYRYGINTTHAVKLVAEKCKNVEEAIELFKSIKICIPMNFFIADKNNFVVIEHTTERFKIIYPENNILVKTNHYIDRELQNEDMIIKMYPSSNSFRRYYTILTDLFKNRDTFQYSDIIKLLTDKRVMQRSKLKYGTKTIWSLALDNNIKRYTLITYKGNKISSIKLSI</sequence>
<evidence type="ECO:0000313" key="3">
    <source>
        <dbReference type="Proteomes" id="UP001055553"/>
    </source>
</evidence>
<dbReference type="AlphaFoldDB" id="A0A915SFH1"/>
<reference evidence="3" key="1">
    <citation type="journal article" date="2022" name="Int. J. Syst. Evol. Microbiol.">
        <title>Nanobdella aerobiophila gen. nov., sp. nov., a thermoacidophilic, obligate ectosymbiotic archaeon, and proposal of Nanobdellaceae fam. nov., Nanobdellales ord. nov. and Nanobdellia class. nov.</title>
        <authorList>
            <person name="Kato S."/>
            <person name="Ogasawara A."/>
            <person name="Itoh T."/>
            <person name="Sakai H.D."/>
            <person name="Shimizu M."/>
            <person name="Yuki M."/>
            <person name="Kaneko M."/>
            <person name="Takashina T."/>
            <person name="Ohkuma M."/>
        </authorList>
    </citation>
    <scope>NUCLEOTIDE SEQUENCE [LARGE SCALE GENOMIC DNA]</scope>
    <source>
        <strain evidence="3">MJ1</strain>
    </source>
</reference>
<keyword evidence="2" id="KW-0378">Hydrolase</keyword>
<dbReference type="RefSeq" id="WP_258393049.1">
    <property type="nucleotide sequence ID" value="NZ_AP019769.1"/>
</dbReference>
<evidence type="ECO:0000259" key="1">
    <source>
        <dbReference type="Pfam" id="PF03417"/>
    </source>
</evidence>
<dbReference type="InterPro" id="IPR047794">
    <property type="entry name" value="C45_proenzyme-like"/>
</dbReference>
<dbReference type="InterPro" id="IPR005079">
    <property type="entry name" value="Peptidase_C45_hydrolase"/>
</dbReference>
<dbReference type="InterPro" id="IPR029055">
    <property type="entry name" value="Ntn_hydrolases_N"/>
</dbReference>
<dbReference type="InterPro" id="IPR047801">
    <property type="entry name" value="Peptidase_C45"/>
</dbReference>
<gene>
    <name evidence="2" type="ORF">MJ1_0585</name>
</gene>
<dbReference type="PANTHER" id="PTHR34180:SF1">
    <property type="entry name" value="BETA-ALANYL-DOPAMINE_CARCININE HYDROLASE"/>
    <property type="match status" value="1"/>
</dbReference>
<keyword evidence="3" id="KW-1185">Reference proteome</keyword>
<dbReference type="GO" id="GO:0016787">
    <property type="term" value="F:hydrolase activity"/>
    <property type="evidence" value="ECO:0007669"/>
    <property type="project" value="UniProtKB-KW"/>
</dbReference>
<protein>
    <submittedName>
        <fullName evidence="2">Linear amide C-N hydrolases</fullName>
    </submittedName>
</protein>
<accession>A0A915SFH1</accession>
<dbReference type="NCBIfam" id="NF040521">
    <property type="entry name" value="C45_proenzyme"/>
    <property type="match status" value="1"/>
</dbReference>
<organism evidence="2 3">
    <name type="scientific">Nanobdella aerobiophila</name>
    <dbReference type="NCBI Taxonomy" id="2586965"/>
    <lineage>
        <taxon>Archaea</taxon>
        <taxon>Nanobdellota</taxon>
        <taxon>Nanobdellia</taxon>
        <taxon>Nanobdellales</taxon>
        <taxon>Nanobdellaceae</taxon>
        <taxon>Nanobdella</taxon>
    </lineage>
</organism>
<dbReference type="Pfam" id="PF03417">
    <property type="entry name" value="AAT"/>
    <property type="match status" value="1"/>
</dbReference>
<feature type="domain" description="Peptidase C45 hydrolase" evidence="1">
    <location>
        <begin position="100"/>
        <end position="326"/>
    </location>
</feature>
<dbReference type="GeneID" id="74568531"/>
<proteinExistence type="predicted"/>
<name>A0A915SFH1_9ARCH</name>
<dbReference type="Proteomes" id="UP001055553">
    <property type="component" value="Chromosome"/>
</dbReference>
<dbReference type="EMBL" id="AP019769">
    <property type="protein sequence ID" value="BBL45735.1"/>
    <property type="molecule type" value="Genomic_DNA"/>
</dbReference>
<evidence type="ECO:0000313" key="2">
    <source>
        <dbReference type="EMBL" id="BBL45735.1"/>
    </source>
</evidence>
<dbReference type="KEGG" id="naer:MJ1_0585"/>
<dbReference type="Gene3D" id="3.60.60.10">
    <property type="entry name" value="Penicillin V Acylase, Chain A"/>
    <property type="match status" value="1"/>
</dbReference>